<comment type="caution">
    <text evidence="2">The sequence shown here is derived from an EMBL/GenBank/DDBJ whole genome shotgun (WGS) entry which is preliminary data.</text>
</comment>
<keyword evidence="1" id="KW-0812">Transmembrane</keyword>
<feature type="transmembrane region" description="Helical" evidence="1">
    <location>
        <begin position="67"/>
        <end position="88"/>
    </location>
</feature>
<evidence type="ECO:0000313" key="2">
    <source>
        <dbReference type="EMBL" id="MBN3555796.1"/>
    </source>
</evidence>
<organism evidence="2 3">
    <name type="scientific">Fictibacillus nanhaiensis</name>
    <dbReference type="NCBI Taxonomy" id="742169"/>
    <lineage>
        <taxon>Bacteria</taxon>
        <taxon>Bacillati</taxon>
        <taxon>Bacillota</taxon>
        <taxon>Bacilli</taxon>
        <taxon>Bacillales</taxon>
        <taxon>Fictibacillaceae</taxon>
        <taxon>Fictibacillus</taxon>
    </lineage>
</organism>
<accession>A0ABS2ZT52</accession>
<keyword evidence="1" id="KW-0472">Membrane</keyword>
<reference evidence="2 3" key="1">
    <citation type="submission" date="2021-01" db="EMBL/GenBank/DDBJ databases">
        <title>Genome Sequencing of Type Strains.</title>
        <authorList>
            <person name="Lemaire J.F."/>
            <person name="Inderbitzin P."/>
            <person name="Collins S.B."/>
            <person name="Wespe N."/>
            <person name="Knight-Connoni V."/>
        </authorList>
    </citation>
    <scope>NUCLEOTIDE SEQUENCE [LARGE SCALE GENOMIC DNA]</scope>
    <source>
        <strain evidence="2 3">DSM 23009</strain>
    </source>
</reference>
<gene>
    <name evidence="2" type="ORF">JYA63_16075</name>
</gene>
<evidence type="ECO:0000256" key="1">
    <source>
        <dbReference type="SAM" id="Phobius"/>
    </source>
</evidence>
<feature type="transmembrane region" description="Helical" evidence="1">
    <location>
        <begin position="12"/>
        <end position="42"/>
    </location>
</feature>
<dbReference type="RefSeq" id="WP_205726588.1">
    <property type="nucleotide sequence ID" value="NZ_JAFHKR010000039.1"/>
</dbReference>
<keyword evidence="1" id="KW-1133">Transmembrane helix</keyword>
<protein>
    <submittedName>
        <fullName evidence="2">Uncharacterized protein</fullName>
    </submittedName>
</protein>
<keyword evidence="3" id="KW-1185">Reference proteome</keyword>
<name>A0ABS2ZT52_9BACL</name>
<sequence length="103" mass="11606">MNSNRSMVVVGLILMTIVSFSNLVGVNIAGLSVILGITFFFIHRRFGKRDTDGLDIKAIRTYLKQKAIWFWIALPLVMNIICFALAALSYQNSLTIFIIEHSL</sequence>
<dbReference type="Proteomes" id="UP001296923">
    <property type="component" value="Unassembled WGS sequence"/>
</dbReference>
<evidence type="ECO:0000313" key="3">
    <source>
        <dbReference type="Proteomes" id="UP001296923"/>
    </source>
</evidence>
<proteinExistence type="predicted"/>
<dbReference type="EMBL" id="JAFHKR010000039">
    <property type="protein sequence ID" value="MBN3555796.1"/>
    <property type="molecule type" value="Genomic_DNA"/>
</dbReference>